<reference evidence="2 3" key="1">
    <citation type="journal article" date="2019" name="Int. J. Syst. Evol. Microbiol.">
        <title>The Global Catalogue of Microorganisms (GCM) 10K type strain sequencing project: providing services to taxonomists for standard genome sequencing and annotation.</title>
        <authorList>
            <consortium name="The Broad Institute Genomics Platform"/>
            <consortium name="The Broad Institute Genome Sequencing Center for Infectious Disease"/>
            <person name="Wu L."/>
            <person name="Ma J."/>
        </authorList>
    </citation>
    <scope>NUCLEOTIDE SEQUENCE [LARGE SCALE GENOMIC DNA]</scope>
    <source>
        <strain evidence="2 3">DT72</strain>
    </source>
</reference>
<keyword evidence="3" id="KW-1185">Reference proteome</keyword>
<organism evidence="2 3">
    <name type="scientific">Halorussus caseinilyticus</name>
    <dbReference type="NCBI Taxonomy" id="3034025"/>
    <lineage>
        <taxon>Archaea</taxon>
        <taxon>Methanobacteriati</taxon>
        <taxon>Methanobacteriota</taxon>
        <taxon>Stenosarchaea group</taxon>
        <taxon>Halobacteria</taxon>
        <taxon>Halobacteriales</taxon>
        <taxon>Haladaptataceae</taxon>
        <taxon>Halorussus</taxon>
    </lineage>
</organism>
<dbReference type="Pfam" id="PF24336">
    <property type="entry name" value="DUF7504"/>
    <property type="match status" value="1"/>
</dbReference>
<comment type="caution">
    <text evidence="2">The sequence shown here is derived from an EMBL/GenBank/DDBJ whole genome shotgun (WGS) entry which is preliminary data.</text>
</comment>
<dbReference type="RefSeq" id="WP_276282028.1">
    <property type="nucleotide sequence ID" value="NZ_CP119809.1"/>
</dbReference>
<proteinExistence type="predicted"/>
<accession>A0ABD5WLX6</accession>
<dbReference type="GeneID" id="79303261"/>
<evidence type="ECO:0000256" key="1">
    <source>
        <dbReference type="SAM" id="MobiDB-lite"/>
    </source>
</evidence>
<dbReference type="InterPro" id="IPR055927">
    <property type="entry name" value="DUF7504"/>
</dbReference>
<gene>
    <name evidence="2" type="ORF">ACFQJ6_08475</name>
</gene>
<evidence type="ECO:0000313" key="3">
    <source>
        <dbReference type="Proteomes" id="UP001596407"/>
    </source>
</evidence>
<dbReference type="Proteomes" id="UP001596407">
    <property type="component" value="Unassembled WGS sequence"/>
</dbReference>
<feature type="region of interest" description="Disordered" evidence="1">
    <location>
        <begin position="1"/>
        <end position="20"/>
    </location>
</feature>
<evidence type="ECO:0000313" key="2">
    <source>
        <dbReference type="EMBL" id="MFC7080147.1"/>
    </source>
</evidence>
<dbReference type="EMBL" id="JBHSZH010000005">
    <property type="protein sequence ID" value="MFC7080147.1"/>
    <property type="molecule type" value="Genomic_DNA"/>
</dbReference>
<protein>
    <recommendedName>
        <fullName evidence="4">Histidine kinase</fullName>
    </recommendedName>
</protein>
<evidence type="ECO:0008006" key="4">
    <source>
        <dbReference type="Google" id="ProtNLM"/>
    </source>
</evidence>
<name>A0ABD5WLX6_9EURY</name>
<dbReference type="AlphaFoldDB" id="A0ABD5WLX6"/>
<sequence length="254" mass="27633">MSAGSSGYRGDGSESDLTESDGSARFLDVLRELKADGCNLLVVGDAPRRLFTEASGGLLGGTDEPRYRLLAVTDASAQSVVERLPDPEEMAGTFTEMTEIINHASPPRSVVDAGGQSEAPSLDALSERRVVDPQLAGLQAEIAESMAAFNRHAGTLSPAQLRVGVDSLGALFEHYDENVVRRCLQVVTGYVRDYDAMGHYVLTEPYDSTRVERLAGEFDAVVEVRAVDSEKHNHHAEERWHVPSHDLTTNWLPL</sequence>